<dbReference type="SUPFAM" id="SSF81593">
    <property type="entry name" value="Nucleotidyltransferase substrate binding subunit/domain"/>
    <property type="match status" value="1"/>
</dbReference>
<dbReference type="SMART" id="SM00748">
    <property type="entry name" value="HEPN"/>
    <property type="match status" value="1"/>
</dbReference>
<dbReference type="EMBL" id="MGEJ01000014">
    <property type="protein sequence ID" value="OGL80083.1"/>
    <property type="molecule type" value="Genomic_DNA"/>
</dbReference>
<protein>
    <recommendedName>
        <fullName evidence="1">HEPN domain-containing protein</fullName>
    </recommendedName>
</protein>
<dbReference type="Pfam" id="PF05168">
    <property type="entry name" value="HEPN"/>
    <property type="match status" value="1"/>
</dbReference>
<dbReference type="AlphaFoldDB" id="A0A1F7UP55"/>
<comment type="caution">
    <text evidence="2">The sequence shown here is derived from an EMBL/GenBank/DDBJ whole genome shotgun (WGS) entry which is preliminary data.</text>
</comment>
<name>A0A1F7UP55_9BACT</name>
<dbReference type="PROSITE" id="PS50910">
    <property type="entry name" value="HEPN"/>
    <property type="match status" value="1"/>
</dbReference>
<evidence type="ECO:0000259" key="1">
    <source>
        <dbReference type="PROSITE" id="PS50910"/>
    </source>
</evidence>
<dbReference type="Gene3D" id="1.20.120.330">
    <property type="entry name" value="Nucleotidyltransferases domain 2"/>
    <property type="match status" value="1"/>
</dbReference>
<dbReference type="STRING" id="1802401.A3B21_01775"/>
<evidence type="ECO:0000313" key="2">
    <source>
        <dbReference type="EMBL" id="OGL80083.1"/>
    </source>
</evidence>
<evidence type="ECO:0000313" key="3">
    <source>
        <dbReference type="Proteomes" id="UP000176897"/>
    </source>
</evidence>
<dbReference type="Proteomes" id="UP000176897">
    <property type="component" value="Unassembled WGS sequence"/>
</dbReference>
<reference evidence="2 3" key="1">
    <citation type="journal article" date="2016" name="Nat. Commun.">
        <title>Thousands of microbial genomes shed light on interconnected biogeochemical processes in an aquifer system.</title>
        <authorList>
            <person name="Anantharaman K."/>
            <person name="Brown C.T."/>
            <person name="Hug L.A."/>
            <person name="Sharon I."/>
            <person name="Castelle C.J."/>
            <person name="Probst A.J."/>
            <person name="Thomas B.C."/>
            <person name="Singh A."/>
            <person name="Wilkins M.J."/>
            <person name="Karaoz U."/>
            <person name="Brodie E.L."/>
            <person name="Williams K.H."/>
            <person name="Hubbard S.S."/>
            <person name="Banfield J.F."/>
        </authorList>
    </citation>
    <scope>NUCLEOTIDE SEQUENCE [LARGE SCALE GENOMIC DNA]</scope>
</reference>
<sequence length="136" mass="16034">MKDITKKWVEFARADLDAAEVQMQYGAKRGSAYQVVVFHCHQSIEKILKAHLVEQDLEVKKIHDLTALRTATKLEIPEKFVQFIDELQPHYLIPRYPDLPFAPKFSFTYNRKNAEDILNKTKELFIWIENALMQKK</sequence>
<feature type="domain" description="HEPN" evidence="1">
    <location>
        <begin position="14"/>
        <end position="124"/>
    </location>
</feature>
<accession>A0A1F7UP55</accession>
<dbReference type="InterPro" id="IPR007842">
    <property type="entry name" value="HEPN_dom"/>
</dbReference>
<gene>
    <name evidence="2" type="ORF">A3B21_01775</name>
</gene>
<organism evidence="2 3">
    <name type="scientific">Candidatus Uhrbacteria bacterium RIFCSPLOWO2_01_FULL_47_24</name>
    <dbReference type="NCBI Taxonomy" id="1802401"/>
    <lineage>
        <taxon>Bacteria</taxon>
        <taxon>Candidatus Uhriibacteriota</taxon>
    </lineage>
</organism>
<proteinExistence type="predicted"/>